<dbReference type="STRING" id="1437059.A6A05_06570"/>
<accession>A0A178MYL0</accession>
<dbReference type="InterPro" id="IPR034480">
    <property type="entry name" value="Heme_synthase-like"/>
</dbReference>
<dbReference type="SFLD" id="SFLDG01385">
    <property type="entry name" value="heme_carboxy_lyase_like"/>
    <property type="match status" value="1"/>
</dbReference>
<dbReference type="AlphaFoldDB" id="A0A178MYL0"/>
<keyword evidence="6" id="KW-0411">Iron-sulfur</keyword>
<evidence type="ECO:0000259" key="11">
    <source>
        <dbReference type="PROSITE" id="PS51918"/>
    </source>
</evidence>
<dbReference type="GO" id="GO:0003824">
    <property type="term" value="F:catalytic activity"/>
    <property type="evidence" value="ECO:0007669"/>
    <property type="project" value="InterPro"/>
</dbReference>
<dbReference type="PANTHER" id="PTHR11228:SF7">
    <property type="entry name" value="PQQA PEPTIDE CYCLASE"/>
    <property type="match status" value="1"/>
</dbReference>
<keyword evidence="5" id="KW-0408">Iron</keyword>
<dbReference type="InterPro" id="IPR058240">
    <property type="entry name" value="rSAM_sf"/>
</dbReference>
<evidence type="ECO:0000313" key="13">
    <source>
        <dbReference type="Proteomes" id="UP000078543"/>
    </source>
</evidence>
<evidence type="ECO:0000256" key="4">
    <source>
        <dbReference type="ARBA" id="ARBA00022723"/>
    </source>
</evidence>
<evidence type="ECO:0000256" key="6">
    <source>
        <dbReference type="ARBA" id="ARBA00023014"/>
    </source>
</evidence>
<dbReference type="SFLD" id="SFLDG01067">
    <property type="entry name" value="SPASM/twitch_domain_containing"/>
    <property type="match status" value="1"/>
</dbReference>
<sequence>MFRLTQFLRELHHPTPIGPKRNPPGPVVIWNLIRRCNLLCRHCYSTSTDKEFEGELSMPEIFATMEDLRAFGVPALILSGGEPLLRPDIFDIAARAKQLGFSSVALSSNGTLIDAAMADRIAAAGFDYVGVSVDGIGAVHDAFRGKDGAFAQSLAGIRLCQARGVKMGLRFTMTRDNAHNLPDILDLTAAEGVGKFYLSHLNYAGRGNRNRGEDAATQITRRAMDLLFSWAEAHPHIEVVTGNNDADGPTFLLWVKGRQPALASHVEAKLKQWGGNSSGVNVANIDNLGWVHPDTMWWHERLGNVRTRPFSAIWSDVSNPLMAGLKQYPRTLGGRCGTCRWLDICNGNSRVRAEKAGNDRWGEDPGCTLTDEEIA</sequence>
<dbReference type="Gene3D" id="3.20.20.70">
    <property type="entry name" value="Aldolase class I"/>
    <property type="match status" value="1"/>
</dbReference>
<dbReference type="PIRSF" id="PIRSF037420">
    <property type="entry name" value="PQQ_syn_pqqE"/>
    <property type="match status" value="1"/>
</dbReference>
<dbReference type="InterPro" id="IPR050377">
    <property type="entry name" value="Radical_SAM_PqqE_MftC-like"/>
</dbReference>
<organism evidence="12 13">
    <name type="scientific">Magnetospirillum moscoviense</name>
    <dbReference type="NCBI Taxonomy" id="1437059"/>
    <lineage>
        <taxon>Bacteria</taxon>
        <taxon>Pseudomonadati</taxon>
        <taxon>Pseudomonadota</taxon>
        <taxon>Alphaproteobacteria</taxon>
        <taxon>Rhodospirillales</taxon>
        <taxon>Rhodospirillaceae</taxon>
        <taxon>Magnetospirillum</taxon>
    </lineage>
</organism>
<dbReference type="InterPro" id="IPR013785">
    <property type="entry name" value="Aldolase_TIM"/>
</dbReference>
<dbReference type="SFLD" id="SFLDS00029">
    <property type="entry name" value="Radical_SAM"/>
    <property type="match status" value="1"/>
</dbReference>
<dbReference type="Proteomes" id="UP000078543">
    <property type="component" value="Unassembled WGS sequence"/>
</dbReference>
<dbReference type="GO" id="GO:0046872">
    <property type="term" value="F:metal ion binding"/>
    <property type="evidence" value="ECO:0007669"/>
    <property type="project" value="UniProtKB-KW"/>
</dbReference>
<comment type="function">
    <text evidence="9">Involved in heme d1 biosynthesis. Radical SAM enzyme that catalyzes the removal of two propionate side chains from the intermediate 12,18-didecarboxysiroheme (DDSH) and may introduce the keto functions on rings A and B, yielding the heme d1 precursor dihydro-heme d1.</text>
</comment>
<evidence type="ECO:0000256" key="1">
    <source>
        <dbReference type="ARBA" id="ARBA00001966"/>
    </source>
</evidence>
<dbReference type="FunFam" id="3.20.20.70:FF:000188">
    <property type="entry name" value="Mycofactocin radical SAM maturase MftC"/>
    <property type="match status" value="1"/>
</dbReference>
<comment type="similarity">
    <text evidence="8">Belongs to the radical SAM superfamily.</text>
</comment>
<dbReference type="EMBL" id="LWQU01000043">
    <property type="protein sequence ID" value="OAN63209.1"/>
    <property type="molecule type" value="Genomic_DNA"/>
</dbReference>
<comment type="pathway">
    <text evidence="7">Porphyrin-containing compound metabolism.</text>
</comment>
<evidence type="ECO:0000256" key="10">
    <source>
        <dbReference type="ARBA" id="ARBA00073867"/>
    </source>
</evidence>
<dbReference type="InterPro" id="IPR023992">
    <property type="entry name" value="HemeD1_Synth_NirJ"/>
</dbReference>
<gene>
    <name evidence="12" type="ORF">A6A05_06570</name>
</gene>
<dbReference type="NCBIfam" id="TIGR04051">
    <property type="entry name" value="rSAM_NirJ"/>
    <property type="match status" value="1"/>
</dbReference>
<dbReference type="RefSeq" id="WP_068497113.1">
    <property type="nucleotide sequence ID" value="NZ_LWQU01000043.1"/>
</dbReference>
<evidence type="ECO:0000256" key="9">
    <source>
        <dbReference type="ARBA" id="ARBA00056787"/>
    </source>
</evidence>
<evidence type="ECO:0000256" key="3">
    <source>
        <dbReference type="ARBA" id="ARBA00022691"/>
    </source>
</evidence>
<name>A0A178MYL0_9PROT</name>
<dbReference type="SFLD" id="SFLDG01386">
    <property type="entry name" value="main_SPASM_domain-containing"/>
    <property type="match status" value="1"/>
</dbReference>
<dbReference type="InterPro" id="IPR007197">
    <property type="entry name" value="rSAM"/>
</dbReference>
<proteinExistence type="inferred from homology"/>
<dbReference type="CDD" id="cd01335">
    <property type="entry name" value="Radical_SAM"/>
    <property type="match status" value="1"/>
</dbReference>
<keyword evidence="13" id="KW-1185">Reference proteome</keyword>
<comment type="caution">
    <text evidence="12">The sequence shown here is derived from an EMBL/GenBank/DDBJ whole genome shotgun (WGS) entry which is preliminary data.</text>
</comment>
<reference evidence="12 13" key="1">
    <citation type="submission" date="2016-04" db="EMBL/GenBank/DDBJ databases">
        <title>Draft genome sequence of freshwater magnetotactic bacteria Magnetospirillum marisnigri SP-1 and Magnetospirillum moscoviense BB-1.</title>
        <authorList>
            <person name="Koziaeva V."/>
            <person name="Dziuba M.V."/>
            <person name="Ivanov T.M."/>
            <person name="Kuznetsov B."/>
            <person name="Grouzdev D.S."/>
        </authorList>
    </citation>
    <scope>NUCLEOTIDE SEQUENCE [LARGE SCALE GENOMIC DNA]</scope>
    <source>
        <strain evidence="12 13">BB-1</strain>
    </source>
</reference>
<evidence type="ECO:0000256" key="2">
    <source>
        <dbReference type="ARBA" id="ARBA00022485"/>
    </source>
</evidence>
<feature type="domain" description="Radical SAM core" evidence="11">
    <location>
        <begin position="22"/>
        <end position="238"/>
    </location>
</feature>
<dbReference type="InterPro" id="IPR017200">
    <property type="entry name" value="PqqE-like"/>
</dbReference>
<dbReference type="PANTHER" id="PTHR11228">
    <property type="entry name" value="RADICAL SAM DOMAIN PROTEIN"/>
    <property type="match status" value="1"/>
</dbReference>
<dbReference type="SFLD" id="SFLDF00393">
    <property type="entry name" value="heme_D1_biosynthesis_(NirJ-lik"/>
    <property type="match status" value="1"/>
</dbReference>
<dbReference type="PROSITE" id="PS51918">
    <property type="entry name" value="RADICAL_SAM"/>
    <property type="match status" value="1"/>
</dbReference>
<dbReference type="OrthoDB" id="9792276at2"/>
<evidence type="ECO:0000256" key="5">
    <source>
        <dbReference type="ARBA" id="ARBA00023004"/>
    </source>
</evidence>
<protein>
    <recommendedName>
        <fullName evidence="10">Pre-heme d1 synthase</fullName>
    </recommendedName>
</protein>
<keyword evidence="4" id="KW-0479">Metal-binding</keyword>
<dbReference type="Pfam" id="PF04055">
    <property type="entry name" value="Radical_SAM"/>
    <property type="match status" value="1"/>
</dbReference>
<dbReference type="SUPFAM" id="SSF102114">
    <property type="entry name" value="Radical SAM enzymes"/>
    <property type="match status" value="1"/>
</dbReference>
<comment type="cofactor">
    <cofactor evidence="1">
        <name>[4Fe-4S] cluster</name>
        <dbReference type="ChEBI" id="CHEBI:49883"/>
    </cofactor>
</comment>
<dbReference type="GO" id="GO:0051539">
    <property type="term" value="F:4 iron, 4 sulfur cluster binding"/>
    <property type="evidence" value="ECO:0007669"/>
    <property type="project" value="UniProtKB-KW"/>
</dbReference>
<keyword evidence="2" id="KW-0004">4Fe-4S</keyword>
<dbReference type="GO" id="GO:0006783">
    <property type="term" value="P:heme biosynthetic process"/>
    <property type="evidence" value="ECO:0007669"/>
    <property type="project" value="TreeGrafter"/>
</dbReference>
<evidence type="ECO:0000313" key="12">
    <source>
        <dbReference type="EMBL" id="OAN63209.1"/>
    </source>
</evidence>
<evidence type="ECO:0000256" key="8">
    <source>
        <dbReference type="ARBA" id="ARBA00023462"/>
    </source>
</evidence>
<keyword evidence="3" id="KW-0949">S-adenosyl-L-methionine</keyword>
<evidence type="ECO:0000256" key="7">
    <source>
        <dbReference type="ARBA" id="ARBA00023444"/>
    </source>
</evidence>